<proteinExistence type="predicted"/>
<name>A0ACC6L0T4_9SPHI</name>
<organism evidence="1 2">
    <name type="scientific">Pedobacter africanus</name>
    <dbReference type="NCBI Taxonomy" id="151894"/>
    <lineage>
        <taxon>Bacteria</taxon>
        <taxon>Pseudomonadati</taxon>
        <taxon>Bacteroidota</taxon>
        <taxon>Sphingobacteriia</taxon>
        <taxon>Sphingobacteriales</taxon>
        <taxon>Sphingobacteriaceae</taxon>
        <taxon>Pedobacter</taxon>
    </lineage>
</organism>
<comment type="caution">
    <text evidence="1">The sequence shown here is derived from an EMBL/GenBank/DDBJ whole genome shotgun (WGS) entry which is preliminary data.</text>
</comment>
<dbReference type="Proteomes" id="UP001246858">
    <property type="component" value="Unassembled WGS sequence"/>
</dbReference>
<protein>
    <submittedName>
        <fullName evidence="1">Uncharacterized protein</fullName>
    </submittedName>
</protein>
<evidence type="ECO:0000313" key="1">
    <source>
        <dbReference type="EMBL" id="MDR6784988.1"/>
    </source>
</evidence>
<gene>
    <name evidence="1" type="ORF">J2X78_003562</name>
</gene>
<keyword evidence="2" id="KW-1185">Reference proteome</keyword>
<sequence length="162" mass="18839">MKKDIFVILHSKFGAEEFEIKNARYNLYNPEGNIWEFTLSFDTSAAIKRADKLEKVIDVKPNFEATVIIPPNDLDLQKGRLIYQKEGYDYEREEILSNIYYFEHQSVDDLRIEIVEIKEDKILANVTGKGIVNGSNGNEPDAEFILKEVSFTHDKELFRDVM</sequence>
<dbReference type="EMBL" id="JAVDTF010000003">
    <property type="protein sequence ID" value="MDR6784988.1"/>
    <property type="molecule type" value="Genomic_DNA"/>
</dbReference>
<evidence type="ECO:0000313" key="2">
    <source>
        <dbReference type="Proteomes" id="UP001246858"/>
    </source>
</evidence>
<accession>A0ACC6L0T4</accession>
<reference evidence="1" key="1">
    <citation type="submission" date="2023-07" db="EMBL/GenBank/DDBJ databases">
        <title>Sorghum-associated microbial communities from plants grown in Nebraska, USA.</title>
        <authorList>
            <person name="Schachtman D."/>
        </authorList>
    </citation>
    <scope>NUCLEOTIDE SEQUENCE</scope>
    <source>
        <strain evidence="1">2697</strain>
    </source>
</reference>